<dbReference type="InterPro" id="IPR001107">
    <property type="entry name" value="Band_7"/>
</dbReference>
<reference evidence="3 4" key="1">
    <citation type="journal article" date="2015" name="Nature">
        <title>rRNA introns, odd ribosomes, and small enigmatic genomes across a large radiation of phyla.</title>
        <authorList>
            <person name="Brown C.T."/>
            <person name="Hug L.A."/>
            <person name="Thomas B.C."/>
            <person name="Sharon I."/>
            <person name="Castelle C.J."/>
            <person name="Singh A."/>
            <person name="Wilkins M.J."/>
            <person name="Williams K.H."/>
            <person name="Banfield J.F."/>
        </authorList>
    </citation>
    <scope>NUCLEOTIDE SEQUENCE [LARGE SCALE GENOMIC DNA]</scope>
</reference>
<protein>
    <recommendedName>
        <fullName evidence="2">Band 7 domain-containing protein</fullName>
    </recommendedName>
</protein>
<evidence type="ECO:0000313" key="3">
    <source>
        <dbReference type="EMBL" id="KKR86929.1"/>
    </source>
</evidence>
<comment type="caution">
    <text evidence="3">The sequence shown here is derived from an EMBL/GenBank/DDBJ whole genome shotgun (WGS) entry which is preliminary data.</text>
</comment>
<feature type="domain" description="Band 7" evidence="2">
    <location>
        <begin position="30"/>
        <end position="258"/>
    </location>
</feature>
<name>A0A0G0UDA7_9BACT</name>
<dbReference type="AlphaFoldDB" id="A0A0G0UDA7"/>
<feature type="coiled-coil region" evidence="1">
    <location>
        <begin position="239"/>
        <end position="269"/>
    </location>
</feature>
<organism evidence="3 4">
    <name type="scientific">Candidatus Uhrbacteria bacterium GW2011_GWC2_41_11</name>
    <dbReference type="NCBI Taxonomy" id="1618985"/>
    <lineage>
        <taxon>Bacteria</taxon>
        <taxon>Candidatus Uhriibacteriota</taxon>
    </lineage>
</organism>
<dbReference type="EMBL" id="LCAH01000007">
    <property type="protein sequence ID" value="KKR86929.1"/>
    <property type="molecule type" value="Genomic_DNA"/>
</dbReference>
<evidence type="ECO:0000259" key="2">
    <source>
        <dbReference type="Pfam" id="PF01145"/>
    </source>
</evidence>
<dbReference type="Pfam" id="PF01145">
    <property type="entry name" value="Band_7"/>
    <property type="match status" value="1"/>
</dbReference>
<keyword evidence="1" id="KW-0175">Coiled coil</keyword>
<evidence type="ECO:0000313" key="4">
    <source>
        <dbReference type="Proteomes" id="UP000034616"/>
    </source>
</evidence>
<sequence length="400" mass="44044">MSPRAIFGIIVTIILAFVGATMLGSVVETVGADEIAIMQDPFDGELHFWKDPGTYFQNFGRVTKYKKSSQYWFSAKTDEGETKDQSIRVRFNDGGHANVSGSLRFDLPLDDVHLRTIHTRYGSQAAIEQDLIRTVVSKAVYMTGPLMSSKESYAEKRSDMIQDIGDQVSHGVYKTETEEVRETDPLSGKEKTVSIVKLMKGADGTVLRQEASPLEALNIKASNFTINEVTYDEVVEKQITQQQEALMQVQTAMAEARKAEQSAITAEKEGQAAAAKAKWEQEVLKAKAVTEAEQKKAVAELNMNAAEFTKKEQILLGEGEAARKRAVMDADGALDKKLTAWVEVNKAYAAELGKQRWVPEVQMGQGSGNTGPDIMDFLKVKTAQDLALNIRMQPGPGAQK</sequence>
<gene>
    <name evidence="3" type="ORF">UU35_C0007G0075</name>
</gene>
<dbReference type="Proteomes" id="UP000034616">
    <property type="component" value="Unassembled WGS sequence"/>
</dbReference>
<proteinExistence type="predicted"/>
<evidence type="ECO:0000256" key="1">
    <source>
        <dbReference type="SAM" id="Coils"/>
    </source>
</evidence>
<accession>A0A0G0UDA7</accession>